<dbReference type="Pfam" id="PF01755">
    <property type="entry name" value="Glyco_transf_25"/>
    <property type="match status" value="1"/>
</dbReference>
<accession>A0A8I1AI22</accession>
<dbReference type="InterPro" id="IPR002654">
    <property type="entry name" value="Glyco_trans_25"/>
</dbReference>
<evidence type="ECO:0000313" key="3">
    <source>
        <dbReference type="Proteomes" id="UP000644140"/>
    </source>
</evidence>
<gene>
    <name evidence="2" type="ORF">I9054_017350</name>
</gene>
<proteinExistence type="predicted"/>
<name>A0A8I1AI22_ACIBZ</name>
<dbReference type="AlphaFoldDB" id="A0A8I1AI22"/>
<evidence type="ECO:0000313" key="2">
    <source>
        <dbReference type="EMBL" id="UUN97102.1"/>
    </source>
</evidence>
<sequence>MKSFVISLTSAEDRRAHIQEQFGNKDIPFSFFDAIEPMQLDHQAQKIGLAIQQNNLSQNELACLYSHISLWKKAVDEKMQAIAIFEDDIYLSAGAELFLKDSNWLTVDIVKVEKSYNHVILDLEKIRVFKNQDFVLRKLKKAHLGAAGYILSYKGAVELLDYMHKQAIFDHVDQLIFRKYVSDGALAIYQVNPTLCIQDYLLNPNNQKFKTSLQWRDQVVIKPTGLQKIFREISRIFIQLMAIPFKTKLIFTKSSKE</sequence>
<feature type="domain" description="Glycosyl transferase family 25" evidence="1">
    <location>
        <begin position="2"/>
        <end position="174"/>
    </location>
</feature>
<protein>
    <submittedName>
        <fullName evidence="2">Glycosyltransferase family 25 protein</fullName>
    </submittedName>
</protein>
<reference evidence="2" key="1">
    <citation type="submission" date="2022-02" db="EMBL/GenBank/DDBJ databases">
        <title>Characterization of Tn125 harboring carbapenem-resistant Acinetobacter bereziniae clinical isolates.</title>
        <authorList>
            <person name="Wong N.-K."/>
            <person name="Pan Q."/>
        </authorList>
    </citation>
    <scope>NUCLEOTIDE SEQUENCE</scope>
    <source>
        <strain evidence="2">GD03393</strain>
    </source>
</reference>
<dbReference type="CDD" id="cd06532">
    <property type="entry name" value="Glyco_transf_25"/>
    <property type="match status" value="1"/>
</dbReference>
<dbReference type="RefSeq" id="WP_151781273.1">
    <property type="nucleotide sequence ID" value="NZ_BKNL01000043.1"/>
</dbReference>
<dbReference type="Proteomes" id="UP000644140">
    <property type="component" value="Chromosome"/>
</dbReference>
<organism evidence="2 3">
    <name type="scientific">Acinetobacter bereziniae</name>
    <name type="common">Acinetobacter genomosp. 10</name>
    <dbReference type="NCBI Taxonomy" id="106648"/>
    <lineage>
        <taxon>Bacteria</taxon>
        <taxon>Pseudomonadati</taxon>
        <taxon>Pseudomonadota</taxon>
        <taxon>Gammaproteobacteria</taxon>
        <taxon>Moraxellales</taxon>
        <taxon>Moraxellaceae</taxon>
        <taxon>Acinetobacter</taxon>
    </lineage>
</organism>
<evidence type="ECO:0000259" key="1">
    <source>
        <dbReference type="Pfam" id="PF01755"/>
    </source>
</evidence>
<dbReference type="EMBL" id="CP092085">
    <property type="protein sequence ID" value="UUN97102.1"/>
    <property type="molecule type" value="Genomic_DNA"/>
</dbReference>